<keyword evidence="3" id="KW-1185">Reference proteome</keyword>
<proteinExistence type="predicted"/>
<evidence type="ECO:0000256" key="1">
    <source>
        <dbReference type="SAM" id="MobiDB-lite"/>
    </source>
</evidence>
<reference evidence="2" key="5">
    <citation type="journal article" date="2021" name="G3 (Bethesda)">
        <title>Aegilops tauschii genome assembly Aet v5.0 features greater sequence contiguity and improved annotation.</title>
        <authorList>
            <person name="Wang L."/>
            <person name="Zhu T."/>
            <person name="Rodriguez J.C."/>
            <person name="Deal K.R."/>
            <person name="Dubcovsky J."/>
            <person name="McGuire P.E."/>
            <person name="Lux T."/>
            <person name="Spannagl M."/>
            <person name="Mayer K.F.X."/>
            <person name="Baldrich P."/>
            <person name="Meyers B.C."/>
            <person name="Huo N."/>
            <person name="Gu Y.Q."/>
            <person name="Zhou H."/>
            <person name="Devos K.M."/>
            <person name="Bennetzen J.L."/>
            <person name="Unver T."/>
            <person name="Budak H."/>
            <person name="Gulick P.J."/>
            <person name="Galiba G."/>
            <person name="Kalapos B."/>
            <person name="Nelson D.R."/>
            <person name="Li P."/>
            <person name="You F.M."/>
            <person name="Luo M.C."/>
            <person name="Dvorak J."/>
        </authorList>
    </citation>
    <scope>NUCLEOTIDE SEQUENCE [LARGE SCALE GENOMIC DNA]</scope>
    <source>
        <strain evidence="2">cv. AL8/78</strain>
    </source>
</reference>
<reference evidence="3" key="2">
    <citation type="journal article" date="2017" name="Nat. Plants">
        <title>The Aegilops tauschii genome reveals multiple impacts of transposons.</title>
        <authorList>
            <person name="Zhao G."/>
            <person name="Zou C."/>
            <person name="Li K."/>
            <person name="Wang K."/>
            <person name="Li T."/>
            <person name="Gao L."/>
            <person name="Zhang X."/>
            <person name="Wang H."/>
            <person name="Yang Z."/>
            <person name="Liu X."/>
            <person name="Jiang W."/>
            <person name="Mao L."/>
            <person name="Kong X."/>
            <person name="Jiao Y."/>
            <person name="Jia J."/>
        </authorList>
    </citation>
    <scope>NUCLEOTIDE SEQUENCE [LARGE SCALE GENOMIC DNA]</scope>
    <source>
        <strain evidence="3">cv. AL8/78</strain>
    </source>
</reference>
<feature type="compositionally biased region" description="Pro residues" evidence="1">
    <location>
        <begin position="67"/>
        <end position="78"/>
    </location>
</feature>
<feature type="region of interest" description="Disordered" evidence="1">
    <location>
        <begin position="1"/>
        <end position="106"/>
    </location>
</feature>
<feature type="compositionally biased region" description="Polar residues" evidence="1">
    <location>
        <begin position="1"/>
        <end position="15"/>
    </location>
</feature>
<organism evidence="2 3">
    <name type="scientific">Aegilops tauschii subsp. strangulata</name>
    <name type="common">Goatgrass</name>
    <dbReference type="NCBI Taxonomy" id="200361"/>
    <lineage>
        <taxon>Eukaryota</taxon>
        <taxon>Viridiplantae</taxon>
        <taxon>Streptophyta</taxon>
        <taxon>Embryophyta</taxon>
        <taxon>Tracheophyta</taxon>
        <taxon>Spermatophyta</taxon>
        <taxon>Magnoliopsida</taxon>
        <taxon>Liliopsida</taxon>
        <taxon>Poales</taxon>
        <taxon>Poaceae</taxon>
        <taxon>BOP clade</taxon>
        <taxon>Pooideae</taxon>
        <taxon>Triticodae</taxon>
        <taxon>Triticeae</taxon>
        <taxon>Triticinae</taxon>
        <taxon>Aegilops</taxon>
    </lineage>
</organism>
<protein>
    <submittedName>
        <fullName evidence="2">Uncharacterized protein</fullName>
    </submittedName>
</protein>
<dbReference type="Gramene" id="AET6Gv20153500.1">
    <property type="protein sequence ID" value="AET6Gv20153500.1"/>
    <property type="gene ID" value="AET6Gv20153500"/>
</dbReference>
<feature type="compositionally biased region" description="Basic residues" evidence="1">
    <location>
        <begin position="57"/>
        <end position="66"/>
    </location>
</feature>
<reference evidence="2" key="4">
    <citation type="submission" date="2019-03" db="UniProtKB">
        <authorList>
            <consortium name="EnsemblPlants"/>
        </authorList>
    </citation>
    <scope>IDENTIFICATION</scope>
</reference>
<dbReference type="EnsemblPlants" id="AET6Gv20153500.1">
    <property type="protein sequence ID" value="AET6Gv20153500.1"/>
    <property type="gene ID" value="AET6Gv20153500"/>
</dbReference>
<dbReference type="Proteomes" id="UP000015105">
    <property type="component" value="Chromosome 6D"/>
</dbReference>
<reference evidence="2" key="3">
    <citation type="journal article" date="2017" name="Nature">
        <title>Genome sequence of the progenitor of the wheat D genome Aegilops tauschii.</title>
        <authorList>
            <person name="Luo M.C."/>
            <person name="Gu Y.Q."/>
            <person name="Puiu D."/>
            <person name="Wang H."/>
            <person name="Twardziok S.O."/>
            <person name="Deal K.R."/>
            <person name="Huo N."/>
            <person name="Zhu T."/>
            <person name="Wang L."/>
            <person name="Wang Y."/>
            <person name="McGuire P.E."/>
            <person name="Liu S."/>
            <person name="Long H."/>
            <person name="Ramasamy R.K."/>
            <person name="Rodriguez J.C."/>
            <person name="Van S.L."/>
            <person name="Yuan L."/>
            <person name="Wang Z."/>
            <person name="Xia Z."/>
            <person name="Xiao L."/>
            <person name="Anderson O.D."/>
            <person name="Ouyang S."/>
            <person name="Liang Y."/>
            <person name="Zimin A.V."/>
            <person name="Pertea G."/>
            <person name="Qi P."/>
            <person name="Bennetzen J.L."/>
            <person name="Dai X."/>
            <person name="Dawson M.W."/>
            <person name="Muller H.G."/>
            <person name="Kugler K."/>
            <person name="Rivarola-Duarte L."/>
            <person name="Spannagl M."/>
            <person name="Mayer K.F.X."/>
            <person name="Lu F.H."/>
            <person name="Bevan M.W."/>
            <person name="Leroy P."/>
            <person name="Li P."/>
            <person name="You F.M."/>
            <person name="Sun Q."/>
            <person name="Liu Z."/>
            <person name="Lyons E."/>
            <person name="Wicker T."/>
            <person name="Salzberg S.L."/>
            <person name="Devos K.M."/>
            <person name="Dvorak J."/>
        </authorList>
    </citation>
    <scope>NUCLEOTIDE SEQUENCE [LARGE SCALE GENOMIC DNA]</scope>
    <source>
        <strain evidence="2">cv. AL8/78</strain>
    </source>
</reference>
<name>A0A453MZ01_AEGTS</name>
<evidence type="ECO:0000313" key="2">
    <source>
        <dbReference type="EnsemblPlants" id="AET6Gv20153500.1"/>
    </source>
</evidence>
<dbReference type="AlphaFoldDB" id="A0A453MZ01"/>
<sequence length="121" mass="13061">MEQHPSPTVPSQRSRSPAIAAAVLPAQPFLRHHGASTHATPRQLPPANYHPSEVQPRRHCSHHVKKPPPAPSHPPPRSFPARPTHSPGRFPAPVPTPNPAINNNKVHHGAAYNTLLPPSIA</sequence>
<evidence type="ECO:0000313" key="3">
    <source>
        <dbReference type="Proteomes" id="UP000015105"/>
    </source>
</evidence>
<reference evidence="3" key="1">
    <citation type="journal article" date="2014" name="Science">
        <title>Ancient hybridizations among the ancestral genomes of bread wheat.</title>
        <authorList>
            <consortium name="International Wheat Genome Sequencing Consortium,"/>
            <person name="Marcussen T."/>
            <person name="Sandve S.R."/>
            <person name="Heier L."/>
            <person name="Spannagl M."/>
            <person name="Pfeifer M."/>
            <person name="Jakobsen K.S."/>
            <person name="Wulff B.B."/>
            <person name="Steuernagel B."/>
            <person name="Mayer K.F."/>
            <person name="Olsen O.A."/>
        </authorList>
    </citation>
    <scope>NUCLEOTIDE SEQUENCE [LARGE SCALE GENOMIC DNA]</scope>
    <source>
        <strain evidence="3">cv. AL8/78</strain>
    </source>
</reference>
<accession>A0A453MZ01</accession>